<dbReference type="PATRIC" id="fig|2064.6.peg.3566"/>
<evidence type="ECO:0000313" key="4">
    <source>
        <dbReference type="EMBL" id="KIQ65498.1"/>
    </source>
</evidence>
<proteinExistence type="inferred from homology"/>
<dbReference type="PANTHER" id="PTHR33495:SF2">
    <property type="entry name" value="ANTI-SIGMA FACTOR ANTAGONIST TM_1081-RELATED"/>
    <property type="match status" value="1"/>
</dbReference>
<dbReference type="STRING" id="2064.TR51_16625"/>
<reference evidence="4 5" key="1">
    <citation type="submission" date="2015-02" db="EMBL/GenBank/DDBJ databases">
        <title>Draft genome sequence of Kitasatospora griseola MF730-N6, a bafilomycin, terpentecin and satosporin producer.</title>
        <authorList>
            <person name="Arens J.C."/>
            <person name="Haltli B."/>
            <person name="Kerr R.G."/>
        </authorList>
    </citation>
    <scope>NUCLEOTIDE SEQUENCE [LARGE SCALE GENOMIC DNA]</scope>
    <source>
        <strain evidence="4 5">MF730-N6</strain>
    </source>
</reference>
<dbReference type="NCBIfam" id="TIGR00377">
    <property type="entry name" value="ant_ant_sig"/>
    <property type="match status" value="1"/>
</dbReference>
<evidence type="ECO:0000259" key="3">
    <source>
        <dbReference type="PROSITE" id="PS50801"/>
    </source>
</evidence>
<gene>
    <name evidence="4" type="ORF">TR51_16625</name>
</gene>
<dbReference type="InterPro" id="IPR036513">
    <property type="entry name" value="STAS_dom_sf"/>
</dbReference>
<evidence type="ECO:0000256" key="1">
    <source>
        <dbReference type="ARBA" id="ARBA00009013"/>
    </source>
</evidence>
<evidence type="ECO:0000313" key="5">
    <source>
        <dbReference type="Proteomes" id="UP000032066"/>
    </source>
</evidence>
<dbReference type="SUPFAM" id="SSF52091">
    <property type="entry name" value="SpoIIaa-like"/>
    <property type="match status" value="1"/>
</dbReference>
<dbReference type="PANTHER" id="PTHR33495">
    <property type="entry name" value="ANTI-SIGMA FACTOR ANTAGONIST TM_1081-RELATED-RELATED"/>
    <property type="match status" value="1"/>
</dbReference>
<dbReference type="Gene3D" id="3.30.750.24">
    <property type="entry name" value="STAS domain"/>
    <property type="match status" value="1"/>
</dbReference>
<dbReference type="InterPro" id="IPR003658">
    <property type="entry name" value="Anti-sigma_ant"/>
</dbReference>
<comment type="caution">
    <text evidence="4">The sequence shown here is derived from an EMBL/GenBank/DDBJ whole genome shotgun (WGS) entry which is preliminary data.</text>
</comment>
<feature type="domain" description="STAS" evidence="3">
    <location>
        <begin position="20"/>
        <end position="121"/>
    </location>
</feature>
<keyword evidence="5" id="KW-1185">Reference proteome</keyword>
<organism evidence="4 5">
    <name type="scientific">Kitasatospora griseola</name>
    <name type="common">Streptomyces griseolosporeus</name>
    <dbReference type="NCBI Taxonomy" id="2064"/>
    <lineage>
        <taxon>Bacteria</taxon>
        <taxon>Bacillati</taxon>
        <taxon>Actinomycetota</taxon>
        <taxon>Actinomycetes</taxon>
        <taxon>Kitasatosporales</taxon>
        <taxon>Streptomycetaceae</taxon>
        <taxon>Kitasatospora</taxon>
    </lineage>
</organism>
<dbReference type="AlphaFoldDB" id="A0A0D0Q3F6"/>
<protein>
    <recommendedName>
        <fullName evidence="2">Anti-sigma factor antagonist</fullName>
    </recommendedName>
</protein>
<sequence length="122" mass="13171">MPAENMRVAPLAVEVRHTPENAAVCTLSGDLDIETLQPAREALDRLLAQRPRALVVDLERVDFCDSSGLNLLLQTRMAAADTELSFRLAALSGPVRHLLELTGAKAVFTIHDTVGAALDADR</sequence>
<comment type="similarity">
    <text evidence="1 2">Belongs to the anti-sigma-factor antagonist family.</text>
</comment>
<evidence type="ECO:0000256" key="2">
    <source>
        <dbReference type="RuleBase" id="RU003749"/>
    </source>
</evidence>
<dbReference type="Pfam" id="PF01740">
    <property type="entry name" value="STAS"/>
    <property type="match status" value="1"/>
</dbReference>
<accession>A0A0D0Q3F6</accession>
<dbReference type="GO" id="GO:0043856">
    <property type="term" value="F:anti-sigma factor antagonist activity"/>
    <property type="evidence" value="ECO:0007669"/>
    <property type="project" value="InterPro"/>
</dbReference>
<dbReference type="PROSITE" id="PS50801">
    <property type="entry name" value="STAS"/>
    <property type="match status" value="1"/>
</dbReference>
<name>A0A0D0Q3F6_KITGR</name>
<dbReference type="EMBL" id="JXZB01000002">
    <property type="protein sequence ID" value="KIQ65498.1"/>
    <property type="molecule type" value="Genomic_DNA"/>
</dbReference>
<dbReference type="CDD" id="cd07043">
    <property type="entry name" value="STAS_anti-anti-sigma_factors"/>
    <property type="match status" value="1"/>
</dbReference>
<dbReference type="InterPro" id="IPR002645">
    <property type="entry name" value="STAS_dom"/>
</dbReference>
<dbReference type="Proteomes" id="UP000032066">
    <property type="component" value="Unassembled WGS sequence"/>
</dbReference>